<evidence type="ECO:0000313" key="2">
    <source>
        <dbReference type="EMBL" id="THU86148.1"/>
    </source>
</evidence>
<organism evidence="2 3">
    <name type="scientific">Dendrothele bispora (strain CBS 962.96)</name>
    <dbReference type="NCBI Taxonomy" id="1314807"/>
    <lineage>
        <taxon>Eukaryota</taxon>
        <taxon>Fungi</taxon>
        <taxon>Dikarya</taxon>
        <taxon>Basidiomycota</taxon>
        <taxon>Agaricomycotina</taxon>
        <taxon>Agaricomycetes</taxon>
        <taxon>Agaricomycetidae</taxon>
        <taxon>Agaricales</taxon>
        <taxon>Agaricales incertae sedis</taxon>
        <taxon>Dendrothele</taxon>
    </lineage>
</organism>
<feature type="region of interest" description="Disordered" evidence="1">
    <location>
        <begin position="32"/>
        <end position="221"/>
    </location>
</feature>
<dbReference type="Proteomes" id="UP000297245">
    <property type="component" value="Unassembled WGS sequence"/>
</dbReference>
<feature type="compositionally biased region" description="Low complexity" evidence="1">
    <location>
        <begin position="83"/>
        <end position="94"/>
    </location>
</feature>
<proteinExistence type="predicted"/>
<gene>
    <name evidence="2" type="ORF">K435DRAFT_371460</name>
</gene>
<feature type="compositionally biased region" description="Polar residues" evidence="1">
    <location>
        <begin position="72"/>
        <end position="82"/>
    </location>
</feature>
<evidence type="ECO:0000313" key="3">
    <source>
        <dbReference type="Proteomes" id="UP000297245"/>
    </source>
</evidence>
<sequence length="221" mass="24002">MGGGTTVLIQTIDGRPNDNNVDVNSIQVPYRTPSRAVELHSPSSPSSSNTPAPPFATVRLRSTKATPDLKSAASSWLEVTNRASSNASPLSAPSTGKERRENVDGRLGLELPDSSTSTSRDKPTKLPNGLPSRTTSPTSPEDHVRTEQTSRPSTSTFTHTHRSPNSLHPGGTSSNLSPSERKERRKRRRERLDRPLPPPPDVGLEDEKAERKNENDSLVSM</sequence>
<accession>A0A4S8LCS6</accession>
<dbReference type="AlphaFoldDB" id="A0A4S8LCS6"/>
<feature type="compositionally biased region" description="Polar residues" evidence="1">
    <location>
        <begin position="149"/>
        <end position="175"/>
    </location>
</feature>
<name>A0A4S8LCS6_DENBC</name>
<feature type="compositionally biased region" description="Low complexity" evidence="1">
    <location>
        <begin position="41"/>
        <end position="50"/>
    </location>
</feature>
<protein>
    <submittedName>
        <fullName evidence="2">Uncharacterized protein</fullName>
    </submittedName>
</protein>
<reference evidence="2 3" key="1">
    <citation type="journal article" date="2019" name="Nat. Ecol. Evol.">
        <title>Megaphylogeny resolves global patterns of mushroom evolution.</title>
        <authorList>
            <person name="Varga T."/>
            <person name="Krizsan K."/>
            <person name="Foldi C."/>
            <person name="Dima B."/>
            <person name="Sanchez-Garcia M."/>
            <person name="Sanchez-Ramirez S."/>
            <person name="Szollosi G.J."/>
            <person name="Szarkandi J.G."/>
            <person name="Papp V."/>
            <person name="Albert L."/>
            <person name="Andreopoulos W."/>
            <person name="Angelini C."/>
            <person name="Antonin V."/>
            <person name="Barry K.W."/>
            <person name="Bougher N.L."/>
            <person name="Buchanan P."/>
            <person name="Buyck B."/>
            <person name="Bense V."/>
            <person name="Catcheside P."/>
            <person name="Chovatia M."/>
            <person name="Cooper J."/>
            <person name="Damon W."/>
            <person name="Desjardin D."/>
            <person name="Finy P."/>
            <person name="Geml J."/>
            <person name="Haridas S."/>
            <person name="Hughes K."/>
            <person name="Justo A."/>
            <person name="Karasinski D."/>
            <person name="Kautmanova I."/>
            <person name="Kiss B."/>
            <person name="Kocsube S."/>
            <person name="Kotiranta H."/>
            <person name="LaButti K.M."/>
            <person name="Lechner B.E."/>
            <person name="Liimatainen K."/>
            <person name="Lipzen A."/>
            <person name="Lukacs Z."/>
            <person name="Mihaltcheva S."/>
            <person name="Morgado L.N."/>
            <person name="Niskanen T."/>
            <person name="Noordeloos M.E."/>
            <person name="Ohm R.A."/>
            <person name="Ortiz-Santana B."/>
            <person name="Ovrebo C."/>
            <person name="Racz N."/>
            <person name="Riley R."/>
            <person name="Savchenko A."/>
            <person name="Shiryaev A."/>
            <person name="Soop K."/>
            <person name="Spirin V."/>
            <person name="Szebenyi C."/>
            <person name="Tomsovsky M."/>
            <person name="Tulloss R.E."/>
            <person name="Uehling J."/>
            <person name="Grigoriev I.V."/>
            <person name="Vagvolgyi C."/>
            <person name="Papp T."/>
            <person name="Martin F.M."/>
            <person name="Miettinen O."/>
            <person name="Hibbett D.S."/>
            <person name="Nagy L.G."/>
        </authorList>
    </citation>
    <scope>NUCLEOTIDE SEQUENCE [LARGE SCALE GENOMIC DNA]</scope>
    <source>
        <strain evidence="2 3">CBS 962.96</strain>
    </source>
</reference>
<feature type="compositionally biased region" description="Basic and acidic residues" evidence="1">
    <location>
        <begin position="205"/>
        <end position="215"/>
    </location>
</feature>
<dbReference type="EMBL" id="ML179510">
    <property type="protein sequence ID" value="THU86148.1"/>
    <property type="molecule type" value="Genomic_DNA"/>
</dbReference>
<keyword evidence="3" id="KW-1185">Reference proteome</keyword>
<evidence type="ECO:0000256" key="1">
    <source>
        <dbReference type="SAM" id="MobiDB-lite"/>
    </source>
</evidence>